<evidence type="ECO:0000256" key="1">
    <source>
        <dbReference type="SAM" id="MobiDB-lite"/>
    </source>
</evidence>
<feature type="region of interest" description="Disordered" evidence="1">
    <location>
        <begin position="425"/>
        <end position="444"/>
    </location>
</feature>
<proteinExistence type="predicted"/>
<protein>
    <submittedName>
        <fullName evidence="2">Uncharacterized protein</fullName>
    </submittedName>
</protein>
<organism evidence="2">
    <name type="scientific">Tetraselmis sp. GSL018</name>
    <dbReference type="NCBI Taxonomy" id="582737"/>
    <lineage>
        <taxon>Eukaryota</taxon>
        <taxon>Viridiplantae</taxon>
        <taxon>Chlorophyta</taxon>
        <taxon>core chlorophytes</taxon>
        <taxon>Chlorodendrophyceae</taxon>
        <taxon>Chlorodendrales</taxon>
        <taxon>Chlorodendraceae</taxon>
        <taxon>Tetraselmis</taxon>
    </lineage>
</organism>
<dbReference type="AlphaFoldDB" id="A0A061SFJ7"/>
<accession>A0A061SFJ7</accession>
<name>A0A061SFJ7_9CHLO</name>
<gene>
    <name evidence="2" type="ORF">TSPGSL018_7073</name>
</gene>
<evidence type="ECO:0000313" key="2">
    <source>
        <dbReference type="EMBL" id="JAC81824.1"/>
    </source>
</evidence>
<dbReference type="EMBL" id="GBEZ01003305">
    <property type="protein sequence ID" value="JAC81824.1"/>
    <property type="molecule type" value="Transcribed_RNA"/>
</dbReference>
<reference evidence="2" key="1">
    <citation type="submission" date="2014-05" db="EMBL/GenBank/DDBJ databases">
        <title>The transcriptome of the halophilic microalga Tetraselmis sp. GSL018 isolated from the Great Salt Lake, Utah.</title>
        <authorList>
            <person name="Jinkerson R.E."/>
            <person name="D'Adamo S."/>
            <person name="Posewitz M.C."/>
        </authorList>
    </citation>
    <scope>NUCLEOTIDE SEQUENCE</scope>
    <source>
        <strain evidence="2">GSL018</strain>
    </source>
</reference>
<sequence length="498" mass="54875">MFCSRAPASTRLTRFANERRPYCRRRASGRFLVSAAARSVRTATLQNFSSVAKQLYGSDNSKLSDFALPVTDIDSSLDELEEAALDLQATQMAEQPLTALKLVRLAEFVHPSEWVRPLSEWEPPPMPEAGGGLRLSQLAELEKEHAERQFDSLVRHLLLRYDDAPRALLNSFAPFHGLALAQHWARAESPFLSEDNWLLCYRFARVLVAVGAGQSAVKALKASVSPKLSKQMAHQFMQTPAEVESPVHALRGAQVRALGGSAALEAEACRSSLGYTLGTEEHEEFAQGMLLWMCDREGELENVSQAALMDHLLARYEGARLAGKPFAMKGKTVNSVLKSARGVHELFYPSGLRSMRFPGADEAGAPCTVAVEEVLSADRLHEVGVAMGNCLQTARGIYKYTARARSRASSFWVVSYAYGGDQEGTESFLATPDPSEGAGGDAEGDGRRYGMIFEVWNQSRIVHQAEGPRSSIPQRAALEHMRVWSEAQGVDWTTWEVW</sequence>